<feature type="transmembrane region" description="Helical" evidence="1">
    <location>
        <begin position="12"/>
        <end position="35"/>
    </location>
</feature>
<organism evidence="3 4">
    <name type="scientific">Lyticum sinuosum</name>
    <dbReference type="NCBI Taxonomy" id="1332059"/>
    <lineage>
        <taxon>Bacteria</taxon>
        <taxon>Pseudomonadati</taxon>
        <taxon>Pseudomonadota</taxon>
        <taxon>Alphaproteobacteria</taxon>
        <taxon>Rickettsiales</taxon>
        <taxon>Lyticum</taxon>
    </lineage>
</organism>
<dbReference type="PROSITE" id="PS51257">
    <property type="entry name" value="PROKAR_LIPOPROTEIN"/>
    <property type="match status" value="1"/>
</dbReference>
<keyword evidence="1" id="KW-0812">Transmembrane</keyword>
<name>A0AAE4VLB1_9RICK</name>
<comment type="caution">
    <text evidence="3">The sequence shown here is derived from an EMBL/GenBank/DDBJ whole genome shotgun (WGS) entry which is preliminary data.</text>
</comment>
<dbReference type="Pfam" id="PF04972">
    <property type="entry name" value="BON"/>
    <property type="match status" value="2"/>
</dbReference>
<dbReference type="InterPro" id="IPR007055">
    <property type="entry name" value="BON_dom"/>
</dbReference>
<sequence length="208" mass="23540">MRIYFCYINITFYILILVCILFPIIFSGCAVIAPFTVAGTGAALSDERSIGMQVDDKVILARIKNAQAESKIPGIWSNIEILVVEGRVLMVGCLEKEDYVDEANRISWSIKGVKEVINEIVIDEISFSQRAQDSFIANQIRAKMLVEKDFLSSNYSVSVFKNTAYLIGLSQNKQESNKAILLTKEINGVNKIVNHIILRDDPRRWYRV</sequence>
<accession>A0AAE4VLB1</accession>
<gene>
    <name evidence="3" type="ORF">Lyticum_00472</name>
</gene>
<evidence type="ECO:0000259" key="2">
    <source>
        <dbReference type="PROSITE" id="PS50914"/>
    </source>
</evidence>
<evidence type="ECO:0000256" key="1">
    <source>
        <dbReference type="SAM" id="Phobius"/>
    </source>
</evidence>
<keyword evidence="4" id="KW-1185">Reference proteome</keyword>
<dbReference type="EMBL" id="JARGYU010000002">
    <property type="protein sequence ID" value="MDZ5761302.1"/>
    <property type="molecule type" value="Genomic_DNA"/>
</dbReference>
<dbReference type="Proteomes" id="UP001289135">
    <property type="component" value="Unassembled WGS sequence"/>
</dbReference>
<dbReference type="AlphaFoldDB" id="A0AAE4VLB1"/>
<keyword evidence="1" id="KW-1133">Transmembrane helix</keyword>
<feature type="domain" description="BON" evidence="2">
    <location>
        <begin position="132"/>
        <end position="200"/>
    </location>
</feature>
<dbReference type="PANTHER" id="PTHR34606:SF15">
    <property type="entry name" value="BON DOMAIN-CONTAINING PROTEIN"/>
    <property type="match status" value="1"/>
</dbReference>
<dbReference type="PANTHER" id="PTHR34606">
    <property type="entry name" value="BON DOMAIN-CONTAINING PROTEIN"/>
    <property type="match status" value="1"/>
</dbReference>
<evidence type="ECO:0000313" key="4">
    <source>
        <dbReference type="Proteomes" id="UP001289135"/>
    </source>
</evidence>
<dbReference type="PROSITE" id="PS50914">
    <property type="entry name" value="BON"/>
    <property type="match status" value="2"/>
</dbReference>
<evidence type="ECO:0000313" key="3">
    <source>
        <dbReference type="EMBL" id="MDZ5761302.1"/>
    </source>
</evidence>
<dbReference type="InterPro" id="IPR051686">
    <property type="entry name" value="Lipoprotein_DolP"/>
</dbReference>
<reference evidence="3" key="1">
    <citation type="submission" date="2023-02" db="EMBL/GenBank/DDBJ databases">
        <title>Host association and intracellularity evolved multiple times independently in the Rickettsiales.</title>
        <authorList>
            <person name="Castelli M."/>
            <person name="Nardi T."/>
            <person name="Gammuto L."/>
            <person name="Bellinzona G."/>
            <person name="Sabaneyeva E."/>
            <person name="Potekhin A."/>
            <person name="Serra V."/>
            <person name="Petroni G."/>
            <person name="Sassera D."/>
        </authorList>
    </citation>
    <scope>NUCLEOTIDE SEQUENCE</scope>
    <source>
        <strain evidence="3">USBL-36I1</strain>
    </source>
</reference>
<keyword evidence="1" id="KW-0472">Membrane</keyword>
<proteinExistence type="predicted"/>
<feature type="domain" description="BON" evidence="2">
    <location>
        <begin position="55"/>
        <end position="124"/>
    </location>
</feature>
<dbReference type="RefSeq" id="WP_322498731.1">
    <property type="nucleotide sequence ID" value="NZ_JARGYU010000002.1"/>
</dbReference>
<protein>
    <submittedName>
        <fullName evidence="3">BON domain-containing protein</fullName>
    </submittedName>
</protein>